<evidence type="ECO:0000256" key="5">
    <source>
        <dbReference type="ARBA" id="ARBA00022679"/>
    </source>
</evidence>
<evidence type="ECO:0000256" key="7">
    <source>
        <dbReference type="ARBA" id="ARBA00023163"/>
    </source>
</evidence>
<reference evidence="14" key="1">
    <citation type="submission" date="2017-09" db="EMBL/GenBank/DDBJ databases">
        <title>Depth-based differentiation of microbial function through sediment-hosted aquifers and enrichment of novel symbionts in the deep terrestrial subsurface.</title>
        <authorList>
            <person name="Probst A.J."/>
            <person name="Ladd B."/>
            <person name="Jarett J.K."/>
            <person name="Geller-Mcgrath D.E."/>
            <person name="Sieber C.M.K."/>
            <person name="Emerson J.B."/>
            <person name="Anantharaman K."/>
            <person name="Thomas B.C."/>
            <person name="Malmstrom R."/>
            <person name="Stieglmeier M."/>
            <person name="Klingl A."/>
            <person name="Woyke T."/>
            <person name="Ryan C.M."/>
            <person name="Banfield J.F."/>
        </authorList>
    </citation>
    <scope>NUCLEOTIDE SEQUENCE [LARGE SCALE GENOMIC DNA]</scope>
</reference>
<dbReference type="SUPFAM" id="SSF56553">
    <property type="entry name" value="Insert subdomain of RNA polymerase alpha subunit"/>
    <property type="match status" value="1"/>
</dbReference>
<comment type="catalytic activity">
    <reaction evidence="10">
        <text>RNA(n) + a ribonucleoside 5'-triphosphate = RNA(n+1) + diphosphate</text>
        <dbReference type="Rhea" id="RHEA:21248"/>
        <dbReference type="Rhea" id="RHEA-COMP:14527"/>
        <dbReference type="Rhea" id="RHEA-COMP:17342"/>
        <dbReference type="ChEBI" id="CHEBI:33019"/>
        <dbReference type="ChEBI" id="CHEBI:61557"/>
        <dbReference type="ChEBI" id="CHEBI:140395"/>
        <dbReference type="EC" id="2.7.7.6"/>
    </reaction>
</comment>
<dbReference type="NCBIfam" id="TIGR02027">
    <property type="entry name" value="rpoA"/>
    <property type="match status" value="1"/>
</dbReference>
<comment type="similarity">
    <text evidence="1">Belongs to the RNA polymerase alpha chain family.</text>
</comment>
<dbReference type="Pfam" id="PF01193">
    <property type="entry name" value="RNA_pol_L"/>
    <property type="match status" value="1"/>
</dbReference>
<keyword evidence="7" id="KW-0804">Transcription</keyword>
<dbReference type="Pfam" id="PF01000">
    <property type="entry name" value="RNA_pol_A_bac"/>
    <property type="match status" value="1"/>
</dbReference>
<dbReference type="GO" id="GO:0046983">
    <property type="term" value="F:protein dimerization activity"/>
    <property type="evidence" value="ECO:0007669"/>
    <property type="project" value="InterPro"/>
</dbReference>
<evidence type="ECO:0000259" key="12">
    <source>
        <dbReference type="SMART" id="SM00662"/>
    </source>
</evidence>
<feature type="compositionally biased region" description="Basic and acidic residues" evidence="11">
    <location>
        <begin position="259"/>
        <end position="274"/>
    </location>
</feature>
<dbReference type="GO" id="GO:0003677">
    <property type="term" value="F:DNA binding"/>
    <property type="evidence" value="ECO:0007669"/>
    <property type="project" value="InterPro"/>
</dbReference>
<evidence type="ECO:0000256" key="4">
    <source>
        <dbReference type="ARBA" id="ARBA00022478"/>
    </source>
</evidence>
<dbReference type="EMBL" id="PEZY01000012">
    <property type="protein sequence ID" value="PIS05946.1"/>
    <property type="molecule type" value="Genomic_DNA"/>
</dbReference>
<proteinExistence type="inferred from homology"/>
<dbReference type="EC" id="2.7.7.6" evidence="2"/>
<dbReference type="AlphaFoldDB" id="A0A2H0W3M2"/>
<dbReference type="FunFam" id="2.170.120.12:FF:000001">
    <property type="entry name" value="DNA-directed RNA polymerase subunit alpha"/>
    <property type="match status" value="1"/>
</dbReference>
<feature type="region of interest" description="Disordered" evidence="11">
    <location>
        <begin position="259"/>
        <end position="288"/>
    </location>
</feature>
<dbReference type="InterPro" id="IPR036643">
    <property type="entry name" value="RNApol_insert_sf"/>
</dbReference>
<dbReference type="Gene3D" id="3.30.1360.10">
    <property type="entry name" value="RNA polymerase, RBP11-like subunit"/>
    <property type="match status" value="1"/>
</dbReference>
<keyword evidence="6" id="KW-0548">Nucleotidyltransferase</keyword>
<dbReference type="Proteomes" id="UP000229056">
    <property type="component" value="Unassembled WGS sequence"/>
</dbReference>
<dbReference type="GO" id="GO:0006351">
    <property type="term" value="P:DNA-templated transcription"/>
    <property type="evidence" value="ECO:0007669"/>
    <property type="project" value="InterPro"/>
</dbReference>
<evidence type="ECO:0000256" key="3">
    <source>
        <dbReference type="ARBA" id="ARBA00015972"/>
    </source>
</evidence>
<dbReference type="InterPro" id="IPR011262">
    <property type="entry name" value="DNA-dir_RNA_pol_insert"/>
</dbReference>
<dbReference type="CDD" id="cd06928">
    <property type="entry name" value="RNAP_alpha_NTD"/>
    <property type="match status" value="1"/>
</dbReference>
<dbReference type="InterPro" id="IPR011263">
    <property type="entry name" value="DNA-dir_RNA_pol_RpoA/D/Rpb3"/>
</dbReference>
<evidence type="ECO:0000256" key="9">
    <source>
        <dbReference type="ARBA" id="ARBA00033070"/>
    </source>
</evidence>
<evidence type="ECO:0000313" key="13">
    <source>
        <dbReference type="EMBL" id="PIS05946.1"/>
    </source>
</evidence>
<comment type="caution">
    <text evidence="13">The sequence shown here is derived from an EMBL/GenBank/DDBJ whole genome shotgun (WGS) entry which is preliminary data.</text>
</comment>
<evidence type="ECO:0000256" key="10">
    <source>
        <dbReference type="ARBA" id="ARBA00048552"/>
    </source>
</evidence>
<dbReference type="GO" id="GO:0005737">
    <property type="term" value="C:cytoplasm"/>
    <property type="evidence" value="ECO:0007669"/>
    <property type="project" value="UniProtKB-ARBA"/>
</dbReference>
<organism evidence="13 14">
    <name type="scientific">Candidatus Buchananbacteria bacterium CG10_big_fil_rev_8_21_14_0_10_33_19</name>
    <dbReference type="NCBI Taxonomy" id="1974525"/>
    <lineage>
        <taxon>Bacteria</taxon>
        <taxon>Candidatus Buchananiibacteriota</taxon>
    </lineage>
</organism>
<evidence type="ECO:0000256" key="6">
    <source>
        <dbReference type="ARBA" id="ARBA00022695"/>
    </source>
</evidence>
<evidence type="ECO:0000256" key="1">
    <source>
        <dbReference type="ARBA" id="ARBA00007123"/>
    </source>
</evidence>
<feature type="domain" description="DNA-directed RNA polymerase RpoA/D/Rpb3-type" evidence="12">
    <location>
        <begin position="20"/>
        <end position="230"/>
    </location>
</feature>
<keyword evidence="5" id="KW-0808">Transferase</keyword>
<evidence type="ECO:0000256" key="8">
    <source>
        <dbReference type="ARBA" id="ARBA00032524"/>
    </source>
</evidence>
<keyword evidence="4 13" id="KW-0240">DNA-directed RNA polymerase</keyword>
<evidence type="ECO:0000313" key="14">
    <source>
        <dbReference type="Proteomes" id="UP000229056"/>
    </source>
</evidence>
<protein>
    <recommendedName>
        <fullName evidence="3">DNA-directed RNA polymerase subunit alpha</fullName>
        <ecNumber evidence="2">2.7.7.6</ecNumber>
    </recommendedName>
    <alternativeName>
        <fullName evidence="9">RNA polymerase subunit alpha</fullName>
    </alternativeName>
    <alternativeName>
        <fullName evidence="8">Transcriptase subunit alpha</fullName>
    </alternativeName>
</protein>
<dbReference type="SUPFAM" id="SSF55257">
    <property type="entry name" value="RBP11-like subunits of RNA polymerase"/>
    <property type="match status" value="1"/>
</dbReference>
<name>A0A2H0W3M2_9BACT</name>
<evidence type="ECO:0000256" key="2">
    <source>
        <dbReference type="ARBA" id="ARBA00012418"/>
    </source>
</evidence>
<dbReference type="SMART" id="SM00662">
    <property type="entry name" value="RPOLD"/>
    <property type="match status" value="1"/>
</dbReference>
<dbReference type="InterPro" id="IPR011773">
    <property type="entry name" value="DNA-dir_RpoA"/>
</dbReference>
<sequence length="288" mass="31378">MKHISLPKKFTIEAEEKGNKAKVVIEPCFPGYGMTLGNALRRVLLSSLPGGAVTAIKINGVSHEFSAIENVSEDVVEIILNLKQLNVKVYSDEPVVLKVSANGEGKVTGADVEKSSDAEVVNKDQIIATLNSKDAKFDMEITVAKGIGYVPSEEQVNSKEKGEIGVILIDSIFTPVVNVSLNVEATRVGQKVDYDKIILDVETDGTITAEEAVQKAAEILANQFSWIMEGGRVEMEEVDVEAPVEISEDSTMAEIEKEEVVEAEVKDSLEEEKPAKKKRAKKEESTEE</sequence>
<evidence type="ECO:0000256" key="11">
    <source>
        <dbReference type="SAM" id="MobiDB-lite"/>
    </source>
</evidence>
<dbReference type="InterPro" id="IPR036603">
    <property type="entry name" value="RBP11-like"/>
</dbReference>
<gene>
    <name evidence="13" type="ORF">COT80_04225</name>
</gene>
<accession>A0A2H0W3M2</accession>
<dbReference type="NCBIfam" id="NF003519">
    <property type="entry name" value="PRK05182.2-5"/>
    <property type="match status" value="1"/>
</dbReference>
<dbReference type="GO" id="GO:0000428">
    <property type="term" value="C:DNA-directed RNA polymerase complex"/>
    <property type="evidence" value="ECO:0007669"/>
    <property type="project" value="UniProtKB-KW"/>
</dbReference>
<dbReference type="Gene3D" id="2.170.120.12">
    <property type="entry name" value="DNA-directed RNA polymerase, insert domain"/>
    <property type="match status" value="1"/>
</dbReference>
<dbReference type="GO" id="GO:0003899">
    <property type="term" value="F:DNA-directed RNA polymerase activity"/>
    <property type="evidence" value="ECO:0007669"/>
    <property type="project" value="UniProtKB-EC"/>
</dbReference>